<evidence type="ECO:0000256" key="6">
    <source>
        <dbReference type="ARBA" id="ARBA00022692"/>
    </source>
</evidence>
<comment type="catalytic activity">
    <reaction evidence="13">
        <text>L-cysteinyl-[protein] + hexadecanoyl-CoA = S-hexadecanoyl-L-cysteinyl-[protein] + CoA</text>
        <dbReference type="Rhea" id="RHEA:36683"/>
        <dbReference type="Rhea" id="RHEA-COMP:10131"/>
        <dbReference type="Rhea" id="RHEA-COMP:11032"/>
        <dbReference type="ChEBI" id="CHEBI:29950"/>
        <dbReference type="ChEBI" id="CHEBI:57287"/>
        <dbReference type="ChEBI" id="CHEBI:57379"/>
        <dbReference type="ChEBI" id="CHEBI:74151"/>
        <dbReference type="EC" id="2.3.1.225"/>
    </reaction>
    <physiologicalReaction direction="left-to-right" evidence="13">
        <dbReference type="Rhea" id="RHEA:36684"/>
    </physiologicalReaction>
</comment>
<keyword evidence="8 14" id="KW-0472">Membrane</keyword>
<feature type="compositionally biased region" description="Polar residues" evidence="15">
    <location>
        <begin position="369"/>
        <end position="390"/>
    </location>
</feature>
<dbReference type="EMBL" id="JAICCE010000007">
    <property type="protein sequence ID" value="KAG9275561.1"/>
    <property type="molecule type" value="Genomic_DNA"/>
</dbReference>
<feature type="compositionally biased region" description="Low complexity" evidence="15">
    <location>
        <begin position="560"/>
        <end position="570"/>
    </location>
</feature>
<dbReference type="PROSITE" id="PS50216">
    <property type="entry name" value="DHHC"/>
    <property type="match status" value="1"/>
</dbReference>
<feature type="compositionally biased region" description="Basic residues" evidence="15">
    <location>
        <begin position="602"/>
        <end position="616"/>
    </location>
</feature>
<evidence type="ECO:0000256" key="5">
    <source>
        <dbReference type="ARBA" id="ARBA00022679"/>
    </source>
</evidence>
<keyword evidence="6 14" id="KW-0812">Transmembrane</keyword>
<keyword evidence="7 14" id="KW-1133">Transmembrane helix</keyword>
<evidence type="ECO:0000256" key="9">
    <source>
        <dbReference type="ARBA" id="ARBA00023139"/>
    </source>
</evidence>
<evidence type="ECO:0000313" key="19">
    <source>
        <dbReference type="Proteomes" id="UP000694621"/>
    </source>
</evidence>
<feature type="transmembrane region" description="Helical" evidence="14">
    <location>
        <begin position="165"/>
        <end position="190"/>
    </location>
</feature>
<keyword evidence="9" id="KW-0564">Palmitate</keyword>
<reference evidence="18" key="2">
    <citation type="submission" date="2025-05" db="UniProtKB">
        <authorList>
            <consortium name="Ensembl"/>
        </authorList>
    </citation>
    <scope>IDENTIFICATION</scope>
</reference>
<feature type="domain" description="Palmitoyltransferase DHHC" evidence="16">
    <location>
        <begin position="119"/>
        <end position="239"/>
    </location>
</feature>
<name>A0A8B9J7A7_ASTMX</name>
<proteinExistence type="inferred from homology"/>
<feature type="compositionally biased region" description="Basic and acidic residues" evidence="15">
    <location>
        <begin position="414"/>
        <end position="429"/>
    </location>
</feature>
<feature type="compositionally biased region" description="Gly residues" evidence="15">
    <location>
        <begin position="751"/>
        <end position="763"/>
    </location>
</feature>
<keyword evidence="3" id="KW-0488">Methylation</keyword>
<dbReference type="Ensembl" id="ENSAMXT00005007992.1">
    <property type="protein sequence ID" value="ENSAMXP00005007066.1"/>
    <property type="gene ID" value="ENSAMXG00005004172.1"/>
</dbReference>
<evidence type="ECO:0000256" key="13">
    <source>
        <dbReference type="ARBA" id="ARBA00047790"/>
    </source>
</evidence>
<feature type="region of interest" description="Disordered" evidence="15">
    <location>
        <begin position="314"/>
        <end position="665"/>
    </location>
</feature>
<evidence type="ECO:0000256" key="15">
    <source>
        <dbReference type="SAM" id="MobiDB-lite"/>
    </source>
</evidence>
<evidence type="ECO:0000256" key="3">
    <source>
        <dbReference type="ARBA" id="ARBA00022481"/>
    </source>
</evidence>
<evidence type="ECO:0000313" key="20">
    <source>
        <dbReference type="Proteomes" id="UP000752171"/>
    </source>
</evidence>
<keyword evidence="11 14" id="KW-0012">Acyltransferase</keyword>
<accession>A0A8B9J7A7</accession>
<evidence type="ECO:0000256" key="7">
    <source>
        <dbReference type="ARBA" id="ARBA00022989"/>
    </source>
</evidence>
<evidence type="ECO:0000256" key="8">
    <source>
        <dbReference type="ARBA" id="ARBA00023136"/>
    </source>
</evidence>
<dbReference type="Pfam" id="PF01529">
    <property type="entry name" value="DHHC"/>
    <property type="match status" value="1"/>
</dbReference>
<keyword evidence="4" id="KW-0597">Phosphoprotein</keyword>
<feature type="compositionally biased region" description="Low complexity" evidence="15">
    <location>
        <begin position="708"/>
        <end position="734"/>
    </location>
</feature>
<evidence type="ECO:0000256" key="1">
    <source>
        <dbReference type="ARBA" id="ARBA00004651"/>
    </source>
</evidence>
<dbReference type="AlphaFoldDB" id="A0A8B9J7A7"/>
<reference evidence="17 20" key="1">
    <citation type="submission" date="2021-07" db="EMBL/GenBank/DDBJ databases">
        <authorList>
            <person name="Imarazene B."/>
            <person name="Zahm M."/>
            <person name="Klopp C."/>
            <person name="Cabau C."/>
            <person name="Beille S."/>
            <person name="Jouanno E."/>
            <person name="Castinel A."/>
            <person name="Lluch J."/>
            <person name="Gil L."/>
            <person name="Kuchtly C."/>
            <person name="Lopez Roques C."/>
            <person name="Donnadieu C."/>
            <person name="Parrinello H."/>
            <person name="Journot L."/>
            <person name="Du K."/>
            <person name="Schartl M."/>
            <person name="Retaux S."/>
            <person name="Guiguen Y."/>
        </authorList>
    </citation>
    <scope>NUCLEOTIDE SEQUENCE [LARGE SCALE GENOMIC DNA]</scope>
    <source>
        <strain evidence="17">Pach_M1</strain>
        <tissue evidence="17">Testis</tissue>
    </source>
</reference>
<dbReference type="SUPFAM" id="SSF103473">
    <property type="entry name" value="MFS general substrate transporter"/>
    <property type="match status" value="1"/>
</dbReference>
<feature type="transmembrane region" description="Helical" evidence="14">
    <location>
        <begin position="202"/>
        <end position="227"/>
    </location>
</feature>
<feature type="transmembrane region" description="Helical" evidence="14">
    <location>
        <begin position="63"/>
        <end position="84"/>
    </location>
</feature>
<dbReference type="InterPro" id="IPR001594">
    <property type="entry name" value="Palmitoyltrfase_DHHC"/>
</dbReference>
<evidence type="ECO:0000313" key="18">
    <source>
        <dbReference type="Ensembl" id="ENSAMXP00005007066.1"/>
    </source>
</evidence>
<dbReference type="Proteomes" id="UP000694621">
    <property type="component" value="Unplaced"/>
</dbReference>
<dbReference type="PANTHER" id="PTHR12349">
    <property type="entry name" value="ANKYRIN REPEAT AND LEM DOMAIN-CONTAINING PROTEIN 2"/>
    <property type="match status" value="1"/>
</dbReference>
<dbReference type="OrthoDB" id="4096362at2759"/>
<evidence type="ECO:0000256" key="11">
    <source>
        <dbReference type="ARBA" id="ARBA00023315"/>
    </source>
</evidence>
<comment type="domain">
    <text evidence="14">The DHHC domain is required for palmitoyltransferase activity.</text>
</comment>
<feature type="compositionally biased region" description="Polar residues" evidence="15">
    <location>
        <begin position="505"/>
        <end position="517"/>
    </location>
</feature>
<feature type="transmembrane region" description="Helical" evidence="14">
    <location>
        <begin position="31"/>
        <end position="57"/>
    </location>
</feature>
<feature type="compositionally biased region" description="Basic and acidic residues" evidence="15">
    <location>
        <begin position="588"/>
        <end position="601"/>
    </location>
</feature>
<dbReference type="InterPro" id="IPR036259">
    <property type="entry name" value="MFS_trans_sf"/>
</dbReference>
<evidence type="ECO:0000256" key="10">
    <source>
        <dbReference type="ARBA" id="ARBA00023288"/>
    </source>
</evidence>
<dbReference type="KEGG" id="amex:103036553"/>
<evidence type="ECO:0000256" key="2">
    <source>
        <dbReference type="ARBA" id="ARBA00022475"/>
    </source>
</evidence>
<protein>
    <recommendedName>
        <fullName evidence="14">Palmitoyltransferase</fullName>
        <ecNumber evidence="14">2.3.1.225</ecNumber>
    </recommendedName>
</protein>
<dbReference type="PANTHER" id="PTHR12349:SF3">
    <property type="entry name" value="PALMITOYLTRANSFERASE ZDHHC5"/>
    <property type="match status" value="1"/>
</dbReference>
<organism evidence="18 19">
    <name type="scientific">Astyanax mexicanus</name>
    <name type="common">Blind cave fish</name>
    <name type="synonym">Astyanax fasciatus mexicanus</name>
    <dbReference type="NCBI Taxonomy" id="7994"/>
    <lineage>
        <taxon>Eukaryota</taxon>
        <taxon>Metazoa</taxon>
        <taxon>Chordata</taxon>
        <taxon>Craniata</taxon>
        <taxon>Vertebrata</taxon>
        <taxon>Euteleostomi</taxon>
        <taxon>Actinopterygii</taxon>
        <taxon>Neopterygii</taxon>
        <taxon>Teleostei</taxon>
        <taxon>Ostariophysi</taxon>
        <taxon>Characiformes</taxon>
        <taxon>Characoidei</taxon>
        <taxon>Acestrorhamphidae</taxon>
        <taxon>Acestrorhamphinae</taxon>
        <taxon>Astyanax</taxon>
    </lineage>
</organism>
<dbReference type="Proteomes" id="UP000752171">
    <property type="component" value="Unassembled WGS sequence"/>
</dbReference>
<comment type="similarity">
    <text evidence="12">Belongs to the DHHC palmitoyltransferase family. ERF2/ZDHHC9 subfamily.</text>
</comment>
<evidence type="ECO:0000256" key="12">
    <source>
        <dbReference type="ARBA" id="ARBA00023463"/>
    </source>
</evidence>
<feature type="compositionally biased region" description="Pro residues" evidence="15">
    <location>
        <begin position="643"/>
        <end position="659"/>
    </location>
</feature>
<dbReference type="GO" id="GO:0019706">
    <property type="term" value="F:protein-cysteine S-palmitoyltransferase activity"/>
    <property type="evidence" value="ECO:0007669"/>
    <property type="project" value="UniProtKB-EC"/>
</dbReference>
<keyword evidence="10" id="KW-0449">Lipoprotein</keyword>
<feature type="region of interest" description="Disordered" evidence="15">
    <location>
        <begin position="1"/>
        <end position="26"/>
    </location>
</feature>
<comment type="subcellular location">
    <subcellularLocation>
        <location evidence="1">Cell membrane</location>
        <topology evidence="1">Multi-pass membrane protein</topology>
    </subcellularLocation>
</comment>
<dbReference type="EC" id="2.3.1.225" evidence="14"/>
<feature type="region of interest" description="Disordered" evidence="15">
    <location>
        <begin position="685"/>
        <end position="770"/>
    </location>
</feature>
<sequence>MPSSSKSGGVSGPASPPHPTLPSRPLRPSRYVPVSAATAFLVGATTLFFCFTCPWLSEEFSVAVPIYNGIMFLFVLANFCMATFMDPGIFPRAEEDEDKEDDFRAPLYKTVEIRGIQVRMKWCSTCRFYRPPRCSHCSVCDNCVEDFDHHCPWVNNCIGRRNYRYFFLFLLSLTAHIMGVFGFGLLFILYHRQHLDRVHSAVTMAVMCIAGLFFIPVAGLTGFHIVLVARGRTTNEQVTGKFRGGVNPFTNGCWRNVSRVLCSSQAPRYLGRKRRAQTVSVQPPFLRPQLSEAQLAAKVLDNGIQGDLHRSKSSLEMMESQSADAEPPPPPKPELRYPGLSRGSSGHSEESSLLNKAPPTPTMYKYRPTYSSPGKNHTALTHAYANQMSRGDSLKESSSSLLQSSQQPGYRSEPSLDGREGGGGERGGAERPTVGQGGPPGPGIPGYSLGGRSYPSFSDPTVLSGGGSRSSSVRSTHNAPPSDATTSTSYKSLANQTPPPAPRNGSLSYDSLLTPSESPDFESAAPELSPGRARTPVLGYSSPFLSAQIAQQREAELHQSSASSSALLASPHRTAYLRGSPASPPLPPERERERLLHDAQPHHHHHHHHHHHRPPRFARPPLLSDSGLSQPSYPYRTRSTDAPLPPTTHPPRSPHPPPLGKSLSYSSAAAAEMQYRLVRKASASVGGVGIQAPKDEIQMRSYSRTNGQPRSSLPQSPSSTPSSPSHPVSVSTRPGQAYPSAGSSQSPAHKPGGGVKKVTGVGGTTYEISV</sequence>
<evidence type="ECO:0000256" key="14">
    <source>
        <dbReference type="RuleBase" id="RU079119"/>
    </source>
</evidence>
<feature type="compositionally biased region" description="Low complexity" evidence="15">
    <location>
        <begin position="339"/>
        <end position="354"/>
    </location>
</feature>
<dbReference type="GO" id="GO:0005886">
    <property type="term" value="C:plasma membrane"/>
    <property type="evidence" value="ECO:0007669"/>
    <property type="project" value="UniProtKB-SubCell"/>
</dbReference>
<feature type="compositionally biased region" description="Low complexity" evidence="15">
    <location>
        <begin position="396"/>
        <end position="407"/>
    </location>
</feature>
<feature type="compositionally biased region" description="Polar residues" evidence="15">
    <location>
        <begin position="476"/>
        <end position="496"/>
    </location>
</feature>
<evidence type="ECO:0000259" key="16">
    <source>
        <dbReference type="Pfam" id="PF01529"/>
    </source>
</evidence>
<evidence type="ECO:0000313" key="17">
    <source>
        <dbReference type="EMBL" id="KAG9275561.1"/>
    </source>
</evidence>
<evidence type="ECO:0000256" key="4">
    <source>
        <dbReference type="ARBA" id="ARBA00022553"/>
    </source>
</evidence>
<gene>
    <name evidence="17" type="primary">ZDHHC5</name>
    <name evidence="17" type="ORF">AMEX_G10090</name>
</gene>
<keyword evidence="2" id="KW-1003">Cell membrane</keyword>
<keyword evidence="5 14" id="KW-0808">Transferase</keyword>